<protein>
    <submittedName>
        <fullName evidence="5">Alpha-D-kanosaminyltransferase</fullName>
        <ecNumber evidence="5">2.4.1.301</ecNumber>
    </submittedName>
</protein>
<keyword evidence="1 5" id="KW-0328">Glycosyltransferase</keyword>
<evidence type="ECO:0000259" key="4">
    <source>
        <dbReference type="Pfam" id="PF13439"/>
    </source>
</evidence>
<dbReference type="AlphaFoldDB" id="A0A5B9WF10"/>
<keyword evidence="5" id="KW-0614">Plasmid</keyword>
<evidence type="ECO:0000256" key="1">
    <source>
        <dbReference type="ARBA" id="ARBA00022676"/>
    </source>
</evidence>
<dbReference type="RefSeq" id="WP_246196778.1">
    <property type="nucleotide sequence ID" value="NZ_CP042998.1"/>
</dbReference>
<proteinExistence type="predicted"/>
<dbReference type="Pfam" id="PF00534">
    <property type="entry name" value="Glycos_transf_1"/>
    <property type="match status" value="1"/>
</dbReference>
<evidence type="ECO:0000313" key="5">
    <source>
        <dbReference type="EMBL" id="QEH39228.1"/>
    </source>
</evidence>
<dbReference type="Proteomes" id="UP000324233">
    <property type="component" value="Plasmid pOJF2_1"/>
</dbReference>
<keyword evidence="6" id="KW-1185">Reference proteome</keyword>
<dbReference type="EMBL" id="CP042998">
    <property type="protein sequence ID" value="QEH39228.1"/>
    <property type="molecule type" value="Genomic_DNA"/>
</dbReference>
<name>A0A5B9WF10_9BACT</name>
<evidence type="ECO:0000313" key="6">
    <source>
        <dbReference type="Proteomes" id="UP000324233"/>
    </source>
</evidence>
<geneLocation type="plasmid" evidence="6">
    <name>pojf2_1</name>
</geneLocation>
<evidence type="ECO:0000256" key="2">
    <source>
        <dbReference type="ARBA" id="ARBA00022679"/>
    </source>
</evidence>
<dbReference type="InterPro" id="IPR001296">
    <property type="entry name" value="Glyco_trans_1"/>
</dbReference>
<dbReference type="PANTHER" id="PTHR12526:SF510">
    <property type="entry name" value="D-INOSITOL 3-PHOSPHATE GLYCOSYLTRANSFERASE"/>
    <property type="match status" value="1"/>
</dbReference>
<dbReference type="KEGG" id="agv:OJF2_78430"/>
<evidence type="ECO:0000259" key="3">
    <source>
        <dbReference type="Pfam" id="PF00534"/>
    </source>
</evidence>
<dbReference type="Pfam" id="PF13439">
    <property type="entry name" value="Glyco_transf_4"/>
    <property type="match status" value="1"/>
</dbReference>
<dbReference type="Gene3D" id="3.40.50.2000">
    <property type="entry name" value="Glycogen Phosphorylase B"/>
    <property type="match status" value="2"/>
</dbReference>
<dbReference type="PANTHER" id="PTHR12526">
    <property type="entry name" value="GLYCOSYLTRANSFERASE"/>
    <property type="match status" value="1"/>
</dbReference>
<sequence length="433" mass="46794">MNQPTSPVRDDDPPRVAYLINMYPQNSQSFIRRELAEVEAQGIPVHRYTVRRWDDRIVDPLDQAESRKTEVVLDAGAGGLLRAAMAAAASRPLAFWGALALAVRLGRRTGSAGRGVVRHLIYLAEACHLLGSLRRRGVDHVHAHFGTNSTAVAALCHALGGPPFSFTVHGPEEFDAPLGLALDEKVRRARFAVAISDYGRSQLRRWVPYEQWPKIRIVRCGLDPMFLDADPAPVPAARRLVCVGRLAEQKGHLTLIEAAARLRAEGVDFELILVGDGPLRGEIERQVAAHGLQDRVRLAGWQSNSAIRDLVLGSRATVLSSFAEGLPVVIMESLALRRPVVSTYVAGIPELVEPGVTGWLVPASSAEALASALREALDAPVEVLERMGAAGAARVAERHRAATEAGKLVELFRGSVEGVAPRPRDGVPEPALP</sequence>
<keyword evidence="2 5" id="KW-0808">Transferase</keyword>
<feature type="domain" description="Glycosyltransferase subfamily 4-like N-terminal" evidence="4">
    <location>
        <begin position="118"/>
        <end position="224"/>
    </location>
</feature>
<feature type="domain" description="Glycosyl transferase family 1" evidence="3">
    <location>
        <begin position="239"/>
        <end position="392"/>
    </location>
</feature>
<organism evidence="5 6">
    <name type="scientific">Aquisphaera giovannonii</name>
    <dbReference type="NCBI Taxonomy" id="406548"/>
    <lineage>
        <taxon>Bacteria</taxon>
        <taxon>Pseudomonadati</taxon>
        <taxon>Planctomycetota</taxon>
        <taxon>Planctomycetia</taxon>
        <taxon>Isosphaerales</taxon>
        <taxon>Isosphaeraceae</taxon>
        <taxon>Aquisphaera</taxon>
    </lineage>
</organism>
<dbReference type="InterPro" id="IPR028098">
    <property type="entry name" value="Glyco_trans_4-like_N"/>
</dbReference>
<dbReference type="EC" id="2.4.1.301" evidence="5"/>
<dbReference type="SUPFAM" id="SSF53756">
    <property type="entry name" value="UDP-Glycosyltransferase/glycogen phosphorylase"/>
    <property type="match status" value="1"/>
</dbReference>
<accession>A0A5B9WF10</accession>
<gene>
    <name evidence="5" type="primary">kanE</name>
    <name evidence="5" type="ORF">OJF2_78430</name>
</gene>
<dbReference type="GO" id="GO:0016757">
    <property type="term" value="F:glycosyltransferase activity"/>
    <property type="evidence" value="ECO:0007669"/>
    <property type="project" value="UniProtKB-KW"/>
</dbReference>
<reference evidence="5 6" key="1">
    <citation type="submission" date="2019-08" db="EMBL/GenBank/DDBJ databases">
        <title>Deep-cultivation of Planctomycetes and their phenomic and genomic characterization uncovers novel biology.</title>
        <authorList>
            <person name="Wiegand S."/>
            <person name="Jogler M."/>
            <person name="Boedeker C."/>
            <person name="Pinto D."/>
            <person name="Vollmers J."/>
            <person name="Rivas-Marin E."/>
            <person name="Kohn T."/>
            <person name="Peeters S.H."/>
            <person name="Heuer A."/>
            <person name="Rast P."/>
            <person name="Oberbeckmann S."/>
            <person name="Bunk B."/>
            <person name="Jeske O."/>
            <person name="Meyerdierks A."/>
            <person name="Storesund J.E."/>
            <person name="Kallscheuer N."/>
            <person name="Luecker S."/>
            <person name="Lage O.M."/>
            <person name="Pohl T."/>
            <person name="Merkel B.J."/>
            <person name="Hornburger P."/>
            <person name="Mueller R.-W."/>
            <person name="Bruemmer F."/>
            <person name="Labrenz M."/>
            <person name="Spormann A.M."/>
            <person name="Op den Camp H."/>
            <person name="Overmann J."/>
            <person name="Amann R."/>
            <person name="Jetten M.S.M."/>
            <person name="Mascher T."/>
            <person name="Medema M.H."/>
            <person name="Devos D.P."/>
            <person name="Kaster A.-K."/>
            <person name="Ovreas L."/>
            <person name="Rohde M."/>
            <person name="Galperin M.Y."/>
            <person name="Jogler C."/>
        </authorList>
    </citation>
    <scope>NUCLEOTIDE SEQUENCE [LARGE SCALE GENOMIC DNA]</scope>
    <source>
        <strain evidence="5 6">OJF2</strain>
        <plasmid evidence="6">pojf2_1</plasmid>
    </source>
</reference>